<dbReference type="InterPro" id="IPR013087">
    <property type="entry name" value="Znf_C2H2_type"/>
</dbReference>
<evidence type="ECO:0000256" key="9">
    <source>
        <dbReference type="ARBA" id="ARBA00022794"/>
    </source>
</evidence>
<dbReference type="PROSITE" id="PS00028">
    <property type="entry name" value="ZINC_FINGER_C2H2_1"/>
    <property type="match status" value="1"/>
</dbReference>
<evidence type="ECO:0000256" key="15">
    <source>
        <dbReference type="ARBA" id="ARBA00023273"/>
    </source>
</evidence>
<dbReference type="AlphaFoldDB" id="A0A3L8SU21"/>
<evidence type="ECO:0000256" key="4">
    <source>
        <dbReference type="ARBA" id="ARBA00009131"/>
    </source>
</evidence>
<keyword evidence="13" id="KW-0206">Cytoskeleton</keyword>
<gene>
    <name evidence="22" type="ORF">DV515_00003885</name>
</gene>
<evidence type="ECO:0000256" key="3">
    <source>
        <dbReference type="ARBA" id="ARBA00004123"/>
    </source>
</evidence>
<evidence type="ECO:0000256" key="5">
    <source>
        <dbReference type="ARBA" id="ARBA00022473"/>
    </source>
</evidence>
<feature type="coiled-coil region" evidence="19">
    <location>
        <begin position="98"/>
        <end position="143"/>
    </location>
</feature>
<feature type="coiled-coil region" evidence="19">
    <location>
        <begin position="191"/>
        <end position="225"/>
    </location>
</feature>
<dbReference type="GO" id="GO:0005634">
    <property type="term" value="C:nucleus"/>
    <property type="evidence" value="ECO:0007669"/>
    <property type="project" value="UniProtKB-SubCell"/>
</dbReference>
<feature type="compositionally biased region" description="Basic and acidic residues" evidence="20">
    <location>
        <begin position="637"/>
        <end position="646"/>
    </location>
</feature>
<dbReference type="PROSITE" id="PS50157">
    <property type="entry name" value="ZINC_FINGER_C2H2_2"/>
    <property type="match status" value="1"/>
</dbReference>
<evidence type="ECO:0000256" key="19">
    <source>
        <dbReference type="SAM" id="Coils"/>
    </source>
</evidence>
<keyword evidence="6" id="KW-0963">Cytoplasm</keyword>
<name>A0A3L8SU21_CHLGU</name>
<evidence type="ECO:0000256" key="20">
    <source>
        <dbReference type="SAM" id="MobiDB-lite"/>
    </source>
</evidence>
<evidence type="ECO:0000256" key="6">
    <source>
        <dbReference type="ARBA" id="ARBA00022490"/>
    </source>
</evidence>
<dbReference type="InterPro" id="IPR032714">
    <property type="entry name" value="DZIP1_N"/>
</dbReference>
<organism evidence="22 23">
    <name type="scientific">Chloebia gouldiae</name>
    <name type="common">Gouldian finch</name>
    <name type="synonym">Erythrura gouldiae</name>
    <dbReference type="NCBI Taxonomy" id="44316"/>
    <lineage>
        <taxon>Eukaryota</taxon>
        <taxon>Metazoa</taxon>
        <taxon>Chordata</taxon>
        <taxon>Craniata</taxon>
        <taxon>Vertebrata</taxon>
        <taxon>Euteleostomi</taxon>
        <taxon>Archelosauria</taxon>
        <taxon>Archosauria</taxon>
        <taxon>Dinosauria</taxon>
        <taxon>Saurischia</taxon>
        <taxon>Theropoda</taxon>
        <taxon>Coelurosauria</taxon>
        <taxon>Aves</taxon>
        <taxon>Neognathae</taxon>
        <taxon>Neoaves</taxon>
        <taxon>Telluraves</taxon>
        <taxon>Australaves</taxon>
        <taxon>Passeriformes</taxon>
        <taxon>Passeroidea</taxon>
        <taxon>Passeridae</taxon>
        <taxon>Chloebia</taxon>
    </lineage>
</organism>
<evidence type="ECO:0000256" key="16">
    <source>
        <dbReference type="ARBA" id="ARBA00072553"/>
    </source>
</evidence>
<dbReference type="EMBL" id="QUSF01000007">
    <property type="protein sequence ID" value="RLW07905.1"/>
    <property type="molecule type" value="Genomic_DNA"/>
</dbReference>
<dbReference type="GO" id="GO:0005814">
    <property type="term" value="C:centriole"/>
    <property type="evidence" value="ECO:0007669"/>
    <property type="project" value="UniProtKB-SubCell"/>
</dbReference>
<accession>A0A3L8SU21</accession>
<dbReference type="Proteomes" id="UP000276834">
    <property type="component" value="Unassembled WGS sequence"/>
</dbReference>
<keyword evidence="14" id="KW-0539">Nucleus</keyword>
<dbReference type="FunFam" id="3.30.160.60:FF:001591">
    <property type="entry name" value="DAZ interacting zinc finger protein 1"/>
    <property type="match status" value="1"/>
</dbReference>
<dbReference type="GO" id="GO:0060271">
    <property type="term" value="P:cilium assembly"/>
    <property type="evidence" value="ECO:0007669"/>
    <property type="project" value="TreeGrafter"/>
</dbReference>
<sequence>MRTYHPPAAGPGAGPAAFPAFQFRGRHENPDWRRLSTVDVERVSREGDVAALQAHLEHVTFCSAERECCPHCQGPADPLLLKLLRLAQLSTEYLLHSQEYLSTQLGNLEEAMREAQAQRDQLVKELAQRSQEIQGLKEECRRRKKMISTQQMMLEARANYYQCPFCEKAFMTSSFLQSHIQRRHPEESEIEQKKRGNIEKLKDEIEKLKEQLQLTKSQLEFEQQANLARLSKECEQQKSKEEAFLQSFHKWKDEEREKFADQIEKVKDMFTKELKDLHSRNSTLENQLLELQKSNMQQKSNLGILKDSCEFTEEKPHNLHDHPYVVRLLEKQLRSEIENTKTSAREDLNRNNTFYRKRIEELERRLQDQTDMIISQKKQIRELSTKPAPNVKTYDVNTPVERLQETKPSPSVPPYEQAPLVHMLEPIEELSEEEKETEKSDLKPDRSKTYLIKALKSDPSLTKELRVVLEQALEEKLESLGIKAGVRGISSDRLNKILRAIEYARECKEKQEPTMHGIRERLARQVGLRAEEKSLSSSRADSCVQLPGEEKHRFNPLGISSFATPQKPSKWSPLALRPPGQRTIIPEYNSTPKTPPFSSEEEADEDDMKQSYVTPEALQKHSKPSSSIVHAFQKPFGKNDGDRMEENGPQETGTPAKTSKGTVIQKLTKQVGESLSNHGSKSKPAGGINVAQAFIKKEGVKDPKVTEADEDDWDISSAEEDILLMKDDRGQKAMTVQKNEPNAASVVHAWGLPKKSAPKEEGLHEADNTSTLKSSLVTVTDWSDSSDI</sequence>
<keyword evidence="15" id="KW-0966">Cell projection</keyword>
<evidence type="ECO:0000256" key="14">
    <source>
        <dbReference type="ARBA" id="ARBA00023242"/>
    </source>
</evidence>
<evidence type="ECO:0000256" key="8">
    <source>
        <dbReference type="ARBA" id="ARBA00022771"/>
    </source>
</evidence>
<dbReference type="InterPro" id="IPR051241">
    <property type="entry name" value="DZIP_RILPL"/>
</dbReference>
<dbReference type="GO" id="GO:0008270">
    <property type="term" value="F:zinc ion binding"/>
    <property type="evidence" value="ECO:0007669"/>
    <property type="project" value="UniProtKB-KW"/>
</dbReference>
<dbReference type="Pfam" id="PF13815">
    <property type="entry name" value="Dzip-like_N"/>
    <property type="match status" value="1"/>
</dbReference>
<evidence type="ECO:0000256" key="1">
    <source>
        <dbReference type="ARBA" id="ARBA00004114"/>
    </source>
</evidence>
<feature type="region of interest" description="Disordered" evidence="20">
    <location>
        <begin position="555"/>
        <end position="663"/>
    </location>
</feature>
<keyword evidence="23" id="KW-1185">Reference proteome</keyword>
<keyword evidence="10" id="KW-0862">Zinc</keyword>
<feature type="compositionally biased region" description="Polar residues" evidence="20">
    <location>
        <begin position="649"/>
        <end position="663"/>
    </location>
</feature>
<evidence type="ECO:0000256" key="17">
    <source>
        <dbReference type="ARBA" id="ARBA00079993"/>
    </source>
</evidence>
<keyword evidence="9" id="KW-0970">Cilium biogenesis/degradation</keyword>
<keyword evidence="8 18" id="KW-0863">Zinc-finger</keyword>
<protein>
    <recommendedName>
        <fullName evidence="16">Cilium assembly protein DZIP1</fullName>
    </recommendedName>
    <alternativeName>
        <fullName evidence="17">DAZ-interacting zinc finger protein 1</fullName>
    </alternativeName>
</protein>
<dbReference type="PANTHER" id="PTHR21502:SF5">
    <property type="entry name" value="CILIUM ASSEMBLY PROTEIN DZIP1"/>
    <property type="match status" value="1"/>
</dbReference>
<dbReference type="InterPro" id="IPR058883">
    <property type="entry name" value="DZIP1_dom"/>
</dbReference>
<comment type="caution">
    <text evidence="22">The sequence shown here is derived from an EMBL/GenBank/DDBJ whole genome shotgun (WGS) entry which is preliminary data.</text>
</comment>
<keyword evidence="12" id="KW-0969">Cilium</keyword>
<evidence type="ECO:0000256" key="2">
    <source>
        <dbReference type="ARBA" id="ARBA00004120"/>
    </source>
</evidence>
<comment type="similarity">
    <text evidence="4">Belongs to the DZIP C2H2-type zinc-finger protein family.</text>
</comment>
<dbReference type="PANTHER" id="PTHR21502">
    <property type="entry name" value="ZINC FINGER PROTEIN DZIP1"/>
    <property type="match status" value="1"/>
</dbReference>
<evidence type="ECO:0000256" key="7">
    <source>
        <dbReference type="ARBA" id="ARBA00022723"/>
    </source>
</evidence>
<dbReference type="GO" id="GO:0036064">
    <property type="term" value="C:ciliary basal body"/>
    <property type="evidence" value="ECO:0007669"/>
    <property type="project" value="UniProtKB-ARBA"/>
</dbReference>
<keyword evidence="11 19" id="KW-0175">Coiled coil</keyword>
<keyword evidence="7" id="KW-0479">Metal-binding</keyword>
<reference evidence="22 23" key="1">
    <citation type="journal article" date="2018" name="Proc. R. Soc. B">
        <title>A non-coding region near Follistatin controls head colour polymorphism in the Gouldian finch.</title>
        <authorList>
            <person name="Toomey M.B."/>
            <person name="Marques C.I."/>
            <person name="Andrade P."/>
            <person name="Araujo P.M."/>
            <person name="Sabatino S."/>
            <person name="Gazda M.A."/>
            <person name="Afonso S."/>
            <person name="Lopes R.J."/>
            <person name="Corbo J.C."/>
            <person name="Carneiro M."/>
        </authorList>
    </citation>
    <scope>NUCLEOTIDE SEQUENCE [LARGE SCALE GENOMIC DNA]</scope>
    <source>
        <strain evidence="22">Red01</strain>
        <tissue evidence="22">Muscle</tissue>
    </source>
</reference>
<evidence type="ECO:0000313" key="23">
    <source>
        <dbReference type="Proteomes" id="UP000276834"/>
    </source>
</evidence>
<evidence type="ECO:0000256" key="11">
    <source>
        <dbReference type="ARBA" id="ARBA00023054"/>
    </source>
</evidence>
<feature type="domain" description="C2H2-type" evidence="21">
    <location>
        <begin position="161"/>
        <end position="189"/>
    </location>
</feature>
<feature type="coiled-coil region" evidence="19">
    <location>
        <begin position="345"/>
        <end position="379"/>
    </location>
</feature>
<dbReference type="Gene3D" id="3.30.160.60">
    <property type="entry name" value="Classic Zinc Finger"/>
    <property type="match status" value="1"/>
</dbReference>
<evidence type="ECO:0000256" key="18">
    <source>
        <dbReference type="PROSITE-ProRule" id="PRU00042"/>
    </source>
</evidence>
<dbReference type="OrthoDB" id="515971at2759"/>
<evidence type="ECO:0000256" key="12">
    <source>
        <dbReference type="ARBA" id="ARBA00023069"/>
    </source>
</evidence>
<dbReference type="GO" id="GO:0007507">
    <property type="term" value="P:heart development"/>
    <property type="evidence" value="ECO:0007669"/>
    <property type="project" value="UniProtKB-ARBA"/>
</dbReference>
<evidence type="ECO:0000313" key="22">
    <source>
        <dbReference type="EMBL" id="RLW07905.1"/>
    </source>
</evidence>
<feature type="coiled-coil region" evidence="19">
    <location>
        <begin position="267"/>
        <end position="301"/>
    </location>
</feature>
<evidence type="ECO:0000256" key="13">
    <source>
        <dbReference type="ARBA" id="ARBA00023212"/>
    </source>
</evidence>
<proteinExistence type="inferred from homology"/>
<evidence type="ECO:0000259" key="21">
    <source>
        <dbReference type="PROSITE" id="PS50157"/>
    </source>
</evidence>
<comment type="subcellular location">
    <subcellularLocation>
        <location evidence="2">Cytoplasm</location>
        <location evidence="2">Cytoskeleton</location>
        <location evidence="2">Cilium basal body</location>
    </subcellularLocation>
    <subcellularLocation>
        <location evidence="1">Cytoplasm</location>
        <location evidence="1">Cytoskeleton</location>
        <location evidence="1">Microtubule organizing center</location>
        <location evidence="1">Centrosome</location>
        <location evidence="1">Centriole</location>
    </subcellularLocation>
    <subcellularLocation>
        <location evidence="3">Nucleus</location>
    </subcellularLocation>
</comment>
<dbReference type="Pfam" id="PF25977">
    <property type="entry name" value="DZIP1"/>
    <property type="match status" value="1"/>
</dbReference>
<dbReference type="SMART" id="SM00355">
    <property type="entry name" value="ZnF_C2H2"/>
    <property type="match status" value="1"/>
</dbReference>
<dbReference type="GO" id="GO:0005737">
    <property type="term" value="C:cytoplasm"/>
    <property type="evidence" value="ECO:0007669"/>
    <property type="project" value="UniProtKB-ARBA"/>
</dbReference>
<evidence type="ECO:0000256" key="10">
    <source>
        <dbReference type="ARBA" id="ARBA00022833"/>
    </source>
</evidence>
<keyword evidence="5" id="KW-0217">Developmental protein</keyword>